<evidence type="ECO:0000256" key="2">
    <source>
        <dbReference type="ARBA" id="ARBA00022490"/>
    </source>
</evidence>
<keyword evidence="4" id="KW-0862">Zinc</keyword>
<evidence type="ECO:0000259" key="6">
    <source>
        <dbReference type="PROSITE" id="PS50033"/>
    </source>
</evidence>
<feature type="compositionally biased region" description="Basic and acidic residues" evidence="5">
    <location>
        <begin position="201"/>
        <end position="227"/>
    </location>
</feature>
<dbReference type="InterPro" id="IPR057766">
    <property type="entry name" value="Znf-C2H2_OTU1-like_C"/>
</dbReference>
<dbReference type="GO" id="GO:0005634">
    <property type="term" value="C:nucleus"/>
    <property type="evidence" value="ECO:0007669"/>
    <property type="project" value="TreeGrafter"/>
</dbReference>
<comment type="subcellular location">
    <subcellularLocation>
        <location evidence="1">Cytoplasm</location>
    </subcellularLocation>
</comment>
<dbReference type="Pfam" id="PF00789">
    <property type="entry name" value="UBX"/>
    <property type="match status" value="1"/>
</dbReference>
<dbReference type="PROSITE" id="PS50033">
    <property type="entry name" value="UBX"/>
    <property type="match status" value="1"/>
</dbReference>
<dbReference type="STRING" id="1392247.A0A3N4KBY6"/>
<dbReference type="InterPro" id="IPR009060">
    <property type="entry name" value="UBA-like_sf"/>
</dbReference>
<feature type="region of interest" description="Disordered" evidence="5">
    <location>
        <begin position="201"/>
        <end position="241"/>
    </location>
</feature>
<organism evidence="8 9">
    <name type="scientific">Morchella conica CCBAS932</name>
    <dbReference type="NCBI Taxonomy" id="1392247"/>
    <lineage>
        <taxon>Eukaryota</taxon>
        <taxon>Fungi</taxon>
        <taxon>Dikarya</taxon>
        <taxon>Ascomycota</taxon>
        <taxon>Pezizomycotina</taxon>
        <taxon>Pezizomycetes</taxon>
        <taxon>Pezizales</taxon>
        <taxon>Morchellaceae</taxon>
        <taxon>Morchella</taxon>
    </lineage>
</organism>
<evidence type="ECO:0000256" key="1">
    <source>
        <dbReference type="ARBA" id="ARBA00004496"/>
    </source>
</evidence>
<dbReference type="InterPro" id="IPR013087">
    <property type="entry name" value="Znf_C2H2_type"/>
</dbReference>
<dbReference type="Proteomes" id="UP000277580">
    <property type="component" value="Unassembled WGS sequence"/>
</dbReference>
<dbReference type="Gene3D" id="3.10.20.90">
    <property type="entry name" value="Phosphatidylinositol 3-kinase Catalytic Subunit, Chain A, domain 1"/>
    <property type="match status" value="1"/>
</dbReference>
<dbReference type="SUPFAM" id="SSF54236">
    <property type="entry name" value="Ubiquitin-like"/>
    <property type="match status" value="1"/>
</dbReference>
<evidence type="ECO:0000313" key="8">
    <source>
        <dbReference type="EMBL" id="RPB06832.1"/>
    </source>
</evidence>
<feature type="domain" description="C2H2-type" evidence="7">
    <location>
        <begin position="82"/>
        <end position="111"/>
    </location>
</feature>
<dbReference type="InterPro" id="IPR001012">
    <property type="entry name" value="UBX_dom"/>
</dbReference>
<dbReference type="GO" id="GO:0036435">
    <property type="term" value="F:K48-linked polyubiquitin modification-dependent protein binding"/>
    <property type="evidence" value="ECO:0007669"/>
    <property type="project" value="TreeGrafter"/>
</dbReference>
<feature type="region of interest" description="Disordered" evidence="5">
    <location>
        <begin position="46"/>
        <end position="80"/>
    </location>
</feature>
<keyword evidence="3" id="KW-0175">Coiled coil</keyword>
<dbReference type="PANTHER" id="PTHR46340:SF1">
    <property type="entry name" value="UBX DOMAIN-CONTAINING PROTEIN 1"/>
    <property type="match status" value="1"/>
</dbReference>
<dbReference type="OrthoDB" id="10254930at2759"/>
<dbReference type="Pfam" id="PF24560">
    <property type="entry name" value="zf-C2H2_OTU1_C"/>
    <property type="match status" value="1"/>
</dbReference>
<dbReference type="SMART" id="SM00166">
    <property type="entry name" value="UBX"/>
    <property type="match status" value="1"/>
</dbReference>
<evidence type="ECO:0000256" key="3">
    <source>
        <dbReference type="ARBA" id="ARBA00023054"/>
    </source>
</evidence>
<dbReference type="InParanoid" id="A0A3N4KBY6"/>
<evidence type="ECO:0000259" key="7">
    <source>
        <dbReference type="PROSITE" id="PS50157"/>
    </source>
</evidence>
<dbReference type="SUPFAM" id="SSF46934">
    <property type="entry name" value="UBA-like"/>
    <property type="match status" value="1"/>
</dbReference>
<dbReference type="PANTHER" id="PTHR46340">
    <property type="entry name" value="UBX DOMAIN-CONTAINING PROTEIN 1"/>
    <property type="match status" value="1"/>
</dbReference>
<dbReference type="PROSITE" id="PS00028">
    <property type="entry name" value="ZINC_FINGER_C2H2_1"/>
    <property type="match status" value="1"/>
</dbReference>
<dbReference type="GO" id="GO:0005737">
    <property type="term" value="C:cytoplasm"/>
    <property type="evidence" value="ECO:0007669"/>
    <property type="project" value="UniProtKB-SubCell"/>
</dbReference>
<dbReference type="GO" id="GO:1903094">
    <property type="term" value="P:negative regulation of protein K48-linked deubiquitination"/>
    <property type="evidence" value="ECO:0007669"/>
    <property type="project" value="TreeGrafter"/>
</dbReference>
<proteinExistence type="predicted"/>
<dbReference type="InterPro" id="IPR029071">
    <property type="entry name" value="Ubiquitin-like_domsf"/>
</dbReference>
<dbReference type="PROSITE" id="PS50157">
    <property type="entry name" value="ZINC_FINGER_C2H2_2"/>
    <property type="match status" value="1"/>
</dbReference>
<gene>
    <name evidence="8" type="ORF">P167DRAFT_555964</name>
</gene>
<accession>A0A3N4KBY6</accession>
<dbReference type="EMBL" id="ML119215">
    <property type="protein sequence ID" value="RPB06832.1"/>
    <property type="molecule type" value="Genomic_DNA"/>
</dbReference>
<evidence type="ECO:0000256" key="5">
    <source>
        <dbReference type="SAM" id="MobiDB-lite"/>
    </source>
</evidence>
<keyword evidence="4" id="KW-0863">Zinc-finger</keyword>
<evidence type="ECO:0000256" key="4">
    <source>
        <dbReference type="PROSITE-ProRule" id="PRU00042"/>
    </source>
</evidence>
<feature type="domain" description="UBX" evidence="6">
    <location>
        <begin position="237"/>
        <end position="314"/>
    </location>
</feature>
<reference evidence="8 9" key="1">
    <citation type="journal article" date="2018" name="Nat. Ecol. Evol.">
        <title>Pezizomycetes genomes reveal the molecular basis of ectomycorrhizal truffle lifestyle.</title>
        <authorList>
            <person name="Murat C."/>
            <person name="Payen T."/>
            <person name="Noel B."/>
            <person name="Kuo A."/>
            <person name="Morin E."/>
            <person name="Chen J."/>
            <person name="Kohler A."/>
            <person name="Krizsan K."/>
            <person name="Balestrini R."/>
            <person name="Da Silva C."/>
            <person name="Montanini B."/>
            <person name="Hainaut M."/>
            <person name="Levati E."/>
            <person name="Barry K.W."/>
            <person name="Belfiori B."/>
            <person name="Cichocki N."/>
            <person name="Clum A."/>
            <person name="Dockter R.B."/>
            <person name="Fauchery L."/>
            <person name="Guy J."/>
            <person name="Iotti M."/>
            <person name="Le Tacon F."/>
            <person name="Lindquist E.A."/>
            <person name="Lipzen A."/>
            <person name="Malagnac F."/>
            <person name="Mello A."/>
            <person name="Molinier V."/>
            <person name="Miyauchi S."/>
            <person name="Poulain J."/>
            <person name="Riccioni C."/>
            <person name="Rubini A."/>
            <person name="Sitrit Y."/>
            <person name="Splivallo R."/>
            <person name="Traeger S."/>
            <person name="Wang M."/>
            <person name="Zifcakova L."/>
            <person name="Wipf D."/>
            <person name="Zambonelli A."/>
            <person name="Paolocci F."/>
            <person name="Nowrousian M."/>
            <person name="Ottonello S."/>
            <person name="Baldrian P."/>
            <person name="Spatafora J.W."/>
            <person name="Henrissat B."/>
            <person name="Nagy L.G."/>
            <person name="Aury J.M."/>
            <person name="Wincker P."/>
            <person name="Grigoriev I.V."/>
            <person name="Bonfante P."/>
            <person name="Martin F.M."/>
        </authorList>
    </citation>
    <scope>NUCLEOTIDE SEQUENCE [LARGE SCALE GENOMIC DNA]</scope>
    <source>
        <strain evidence="8 9">CCBAS932</strain>
    </source>
</reference>
<keyword evidence="9" id="KW-1185">Reference proteome</keyword>
<dbReference type="GO" id="GO:0031397">
    <property type="term" value="P:negative regulation of protein ubiquitination"/>
    <property type="evidence" value="ECO:0007669"/>
    <property type="project" value="TreeGrafter"/>
</dbReference>
<sequence length="315" mass="35619">MVQGDYDLLLEMGFDAERATLAIKKTKGLQDALTWLDQNQDIPLETLRAATEQAGSSSSAPDDGNDYDGDEKSEIPGTAASMKCSDCGKLFSSAERAQYHATRTEHQNFEESTEIIKPLTEEEKAAKLQELRERLASQAIKDREEQKKNELIRRKKGQDSDKIKEELRRKEQLKEVEKRKREKIEDAAAKERVRQQIKETQELRRQQAERERAAREGKVVEEQRPEPTKPAAPKSVASHTETRLQLRLPSGPPLIKTFPVDTTLFEVAEAIREERGIEVSSITTTFPRKIYQQGIDFGQTLKEAGMVPSCALVVA</sequence>
<dbReference type="GO" id="GO:0032435">
    <property type="term" value="P:negative regulation of proteasomal ubiquitin-dependent protein catabolic process"/>
    <property type="evidence" value="ECO:0007669"/>
    <property type="project" value="TreeGrafter"/>
</dbReference>
<protein>
    <recommendedName>
        <fullName evidence="10">C2H2-type domain-containing protein</fullName>
    </recommendedName>
</protein>
<dbReference type="Gene3D" id="1.10.8.10">
    <property type="entry name" value="DNA helicase RuvA subunit, C-terminal domain"/>
    <property type="match status" value="1"/>
</dbReference>
<keyword evidence="2" id="KW-0963">Cytoplasm</keyword>
<dbReference type="AlphaFoldDB" id="A0A3N4KBY6"/>
<evidence type="ECO:0000313" key="9">
    <source>
        <dbReference type="Proteomes" id="UP000277580"/>
    </source>
</evidence>
<name>A0A3N4KBY6_9PEZI</name>
<feature type="region of interest" description="Disordered" evidence="5">
    <location>
        <begin position="137"/>
        <end position="182"/>
    </location>
</feature>
<keyword evidence="4" id="KW-0479">Metal-binding</keyword>
<dbReference type="GO" id="GO:0008270">
    <property type="term" value="F:zinc ion binding"/>
    <property type="evidence" value="ECO:0007669"/>
    <property type="project" value="UniProtKB-KW"/>
</dbReference>
<evidence type="ECO:0008006" key="10">
    <source>
        <dbReference type="Google" id="ProtNLM"/>
    </source>
</evidence>